<gene>
    <name evidence="2" type="ORF">BST23_16640</name>
</gene>
<evidence type="ECO:0000313" key="3">
    <source>
        <dbReference type="Proteomes" id="UP000192772"/>
    </source>
</evidence>
<dbReference type="GO" id="GO:0006950">
    <property type="term" value="P:response to stress"/>
    <property type="evidence" value="ECO:0007669"/>
    <property type="project" value="TreeGrafter"/>
</dbReference>
<dbReference type="GO" id="GO:0003700">
    <property type="term" value="F:DNA-binding transcription factor activity"/>
    <property type="evidence" value="ECO:0007669"/>
    <property type="project" value="InterPro"/>
</dbReference>
<dbReference type="InterPro" id="IPR036388">
    <property type="entry name" value="WH-like_DNA-bd_sf"/>
</dbReference>
<reference evidence="2 3" key="1">
    <citation type="submission" date="2017-02" db="EMBL/GenBank/DDBJ databases">
        <title>The new phylogeny of genus Mycobacterium.</title>
        <authorList>
            <person name="Tortoli E."/>
            <person name="Trovato A."/>
            <person name="Cirillo D.M."/>
        </authorList>
    </citation>
    <scope>NUCLEOTIDE SEQUENCE [LARGE SCALE GENOMIC DNA]</scope>
    <source>
        <strain evidence="2 3">FI-09383</strain>
    </source>
</reference>
<accession>A0A1A0QR96</accession>
<feature type="domain" description="HTH marR-type" evidence="1">
    <location>
        <begin position="20"/>
        <end position="156"/>
    </location>
</feature>
<proteinExistence type="predicted"/>
<dbReference type="EMBL" id="MVHP01000019">
    <property type="protein sequence ID" value="ORA64396.1"/>
    <property type="molecule type" value="Genomic_DNA"/>
</dbReference>
<evidence type="ECO:0000313" key="2">
    <source>
        <dbReference type="EMBL" id="ORA64396.1"/>
    </source>
</evidence>
<dbReference type="STRING" id="81858.BST23_16640"/>
<dbReference type="InterPro" id="IPR039422">
    <property type="entry name" value="MarR/SlyA-like"/>
</dbReference>
<dbReference type="PANTHER" id="PTHR33164:SF43">
    <property type="entry name" value="HTH-TYPE TRANSCRIPTIONAL REPRESSOR YETL"/>
    <property type="match status" value="1"/>
</dbReference>
<dbReference type="PROSITE" id="PS50995">
    <property type="entry name" value="HTH_MARR_2"/>
    <property type="match status" value="1"/>
</dbReference>
<dbReference type="InterPro" id="IPR036390">
    <property type="entry name" value="WH_DNA-bd_sf"/>
</dbReference>
<dbReference type="AlphaFoldDB" id="A0A0M2ZJW1"/>
<name>A0A0M2ZJW1_9MYCO</name>
<dbReference type="OrthoDB" id="8635520at2"/>
<accession>A0A0M2ZJW1</accession>
<dbReference type="InterPro" id="IPR000835">
    <property type="entry name" value="HTH_MarR-typ"/>
</dbReference>
<dbReference type="RefSeq" id="WP_046752519.1">
    <property type="nucleotide sequence ID" value="NZ_JACKTZ010000043.1"/>
</dbReference>
<dbReference type="PANTHER" id="PTHR33164">
    <property type="entry name" value="TRANSCRIPTIONAL REGULATOR, MARR FAMILY"/>
    <property type="match status" value="1"/>
</dbReference>
<dbReference type="Pfam" id="PF12802">
    <property type="entry name" value="MarR_2"/>
    <property type="match status" value="1"/>
</dbReference>
<dbReference type="SMART" id="SM00347">
    <property type="entry name" value="HTH_MARR"/>
    <property type="match status" value="1"/>
</dbReference>
<evidence type="ECO:0000259" key="1">
    <source>
        <dbReference type="PROSITE" id="PS50995"/>
    </source>
</evidence>
<dbReference type="SUPFAM" id="SSF46785">
    <property type="entry name" value="Winged helix' DNA-binding domain"/>
    <property type="match status" value="1"/>
</dbReference>
<dbReference type="Gene3D" id="1.10.10.10">
    <property type="entry name" value="Winged helix-like DNA-binding domain superfamily/Winged helix DNA-binding domain"/>
    <property type="match status" value="1"/>
</dbReference>
<sequence>MQPLQRRRTASDLPGLDLAEQKSWQSFVEASLRLNAAVSRWLADAHDLSAMDLRVLSVLLKAPTGFVRMGDLAKEVGLLPGHLTKRVQRLEERRLVRREKYPHDRRVVMAAITDEGRTIAAKAAMTIARGVRADLGGSLSSAKVSIIEKNCGRISAQFKSAR</sequence>
<comment type="caution">
    <text evidence="2">The sequence shown here is derived from an EMBL/GenBank/DDBJ whole genome shotgun (WGS) entry which is preliminary data.</text>
</comment>
<protein>
    <recommendedName>
        <fullName evidence="1">HTH marR-type domain-containing protein</fullName>
    </recommendedName>
</protein>
<organism evidence="2 3">
    <name type="scientific">Mycolicibacterium elephantis</name>
    <dbReference type="NCBI Taxonomy" id="81858"/>
    <lineage>
        <taxon>Bacteria</taxon>
        <taxon>Bacillati</taxon>
        <taxon>Actinomycetota</taxon>
        <taxon>Actinomycetes</taxon>
        <taxon>Mycobacteriales</taxon>
        <taxon>Mycobacteriaceae</taxon>
        <taxon>Mycolicibacterium</taxon>
    </lineage>
</organism>
<dbReference type="Proteomes" id="UP000192772">
    <property type="component" value="Unassembled WGS sequence"/>
</dbReference>